<dbReference type="PANTHER" id="PTHR46844">
    <property type="entry name" value="SLR5058 PROTEIN"/>
    <property type="match status" value="1"/>
</dbReference>
<dbReference type="EMBL" id="BNJG01000001">
    <property type="protein sequence ID" value="GHO55298.1"/>
    <property type="molecule type" value="Genomic_DNA"/>
</dbReference>
<dbReference type="SMART" id="SM00382">
    <property type="entry name" value="AAA"/>
    <property type="match status" value="1"/>
</dbReference>
<accession>A0ABQ3URC7</accession>
<reference evidence="4 5" key="1">
    <citation type="journal article" date="2021" name="Int. J. Syst. Evol. Microbiol.">
        <title>Reticulibacter mediterranei gen. nov., sp. nov., within the new family Reticulibacteraceae fam. nov., and Ktedonospora formicarum gen. nov., sp. nov., Ktedonobacter robiniae sp. nov., Dictyobacter formicarum sp. nov. and Dictyobacter arantiisoli sp. nov., belonging to the class Ktedonobacteria.</title>
        <authorList>
            <person name="Yabe S."/>
            <person name="Zheng Y."/>
            <person name="Wang C.M."/>
            <person name="Sakai Y."/>
            <person name="Abe K."/>
            <person name="Yokota A."/>
            <person name="Donadio S."/>
            <person name="Cavaletti L."/>
            <person name="Monciardini P."/>
        </authorList>
    </citation>
    <scope>NUCLEOTIDE SEQUENCE [LARGE SCALE GENOMIC DNA]</scope>
    <source>
        <strain evidence="4 5">SOSP1-30</strain>
    </source>
</reference>
<evidence type="ECO:0000313" key="5">
    <source>
        <dbReference type="Proteomes" id="UP000654345"/>
    </source>
</evidence>
<dbReference type="InterPro" id="IPR007111">
    <property type="entry name" value="NACHT_NTPase"/>
</dbReference>
<sequence>MLLLDEVLKVLGDAGDMTNLFPISLKIFFAENSIVSPSFGKFAYVISVFTKTPPSPTNAIDPVVIAAIIGFLGVVIGAVIAGIFAFFHLRYQIRRNAQIEKQRLEDQFIHEERMKRLEQTLEAEQERAKREQERQESAFEDAHIAMQRAKTLAERLEAYKKALCADPHVTRLQILDMTSPLEIRDIYIRLQLHQEIKLDYEVDPVLRDAESQHDPNILLKATQKYLEDRVDIALAPEEAIRKYKHCVIVGDPGAGKSTLLKYLALQSIDQQLVNLPNLPIHVELNAFVNSGYRNLIEFAATVWEDRYGFPKIEAVEYIHQQLREGKALLLLDALDETVTGATKEEAEEVYVQVSKAIIDISTRYHQAPIVVTVRKAGYHQRARLIGFTELEVLDFRPGEIKRFVEHWFANHSDPQKRNNASELNLKLEQNSRMQTLAANPLLLSLIVIVYEDRLDLPERRSLLYKQCVDTLLTKWDASRNIRRLRAFKPEHKRQLLEEVAWHFHLHGQRYFPERDLLDIITNFLPAIGLEPEQNGQVLDEILSENGLLKEQARGWYGFLHLTIQEYLAAQYAVDYLQLDALLMRCADP</sequence>
<dbReference type="SUPFAM" id="SSF52540">
    <property type="entry name" value="P-loop containing nucleoside triphosphate hydrolases"/>
    <property type="match status" value="1"/>
</dbReference>
<keyword evidence="1" id="KW-0175">Coiled coil</keyword>
<protein>
    <recommendedName>
        <fullName evidence="3">AAA+ ATPase domain-containing protein</fullName>
    </recommendedName>
</protein>
<keyword evidence="2" id="KW-0812">Transmembrane</keyword>
<evidence type="ECO:0000313" key="4">
    <source>
        <dbReference type="EMBL" id="GHO55298.1"/>
    </source>
</evidence>
<organism evidence="4 5">
    <name type="scientific">Ktedonobacter robiniae</name>
    <dbReference type="NCBI Taxonomy" id="2778365"/>
    <lineage>
        <taxon>Bacteria</taxon>
        <taxon>Bacillati</taxon>
        <taxon>Chloroflexota</taxon>
        <taxon>Ktedonobacteria</taxon>
        <taxon>Ktedonobacterales</taxon>
        <taxon>Ktedonobacteraceae</taxon>
        <taxon>Ktedonobacter</taxon>
    </lineage>
</organism>
<feature type="coiled-coil region" evidence="1">
    <location>
        <begin position="94"/>
        <end position="141"/>
    </location>
</feature>
<dbReference type="Pfam" id="PF05729">
    <property type="entry name" value="NACHT"/>
    <property type="match status" value="1"/>
</dbReference>
<dbReference type="Gene3D" id="3.40.50.300">
    <property type="entry name" value="P-loop containing nucleotide triphosphate hydrolases"/>
    <property type="match status" value="1"/>
</dbReference>
<keyword evidence="5" id="KW-1185">Reference proteome</keyword>
<dbReference type="InterPro" id="IPR027417">
    <property type="entry name" value="P-loop_NTPase"/>
</dbReference>
<evidence type="ECO:0000256" key="1">
    <source>
        <dbReference type="SAM" id="Coils"/>
    </source>
</evidence>
<gene>
    <name evidence="4" type="ORF">KSB_37730</name>
</gene>
<evidence type="ECO:0000259" key="3">
    <source>
        <dbReference type="SMART" id="SM00382"/>
    </source>
</evidence>
<dbReference type="Proteomes" id="UP000654345">
    <property type="component" value="Unassembled WGS sequence"/>
</dbReference>
<feature type="domain" description="AAA+ ATPase" evidence="3">
    <location>
        <begin position="242"/>
        <end position="399"/>
    </location>
</feature>
<name>A0ABQ3URC7_9CHLR</name>
<keyword evidence="2" id="KW-0472">Membrane</keyword>
<proteinExistence type="predicted"/>
<feature type="transmembrane region" description="Helical" evidence="2">
    <location>
        <begin position="63"/>
        <end position="87"/>
    </location>
</feature>
<comment type="caution">
    <text evidence="4">The sequence shown here is derived from an EMBL/GenBank/DDBJ whole genome shotgun (WGS) entry which is preliminary data.</text>
</comment>
<dbReference type="InterPro" id="IPR003593">
    <property type="entry name" value="AAA+_ATPase"/>
</dbReference>
<dbReference type="PANTHER" id="PTHR46844:SF1">
    <property type="entry name" value="SLR5058 PROTEIN"/>
    <property type="match status" value="1"/>
</dbReference>
<dbReference type="RefSeq" id="WP_201371901.1">
    <property type="nucleotide sequence ID" value="NZ_BNJG01000001.1"/>
</dbReference>
<evidence type="ECO:0000256" key="2">
    <source>
        <dbReference type="SAM" id="Phobius"/>
    </source>
</evidence>
<keyword evidence="2" id="KW-1133">Transmembrane helix</keyword>